<keyword evidence="1" id="KW-0732">Signal</keyword>
<organism evidence="3 4">
    <name type="scientific">Recurvomyces mirabilis</name>
    <dbReference type="NCBI Taxonomy" id="574656"/>
    <lineage>
        <taxon>Eukaryota</taxon>
        <taxon>Fungi</taxon>
        <taxon>Dikarya</taxon>
        <taxon>Ascomycota</taxon>
        <taxon>Pezizomycotina</taxon>
        <taxon>Dothideomycetes</taxon>
        <taxon>Dothideomycetidae</taxon>
        <taxon>Mycosphaerellales</taxon>
        <taxon>Teratosphaeriaceae</taxon>
        <taxon>Recurvomyces</taxon>
    </lineage>
</organism>
<dbReference type="SUPFAM" id="SSF48208">
    <property type="entry name" value="Six-hairpin glycosidases"/>
    <property type="match status" value="1"/>
</dbReference>
<sequence length="851" mass="92138">MGFVRTIRLLTASKLLQQATAFVEYGDVSPAKINLGSTITLDATTPYTNQSITLTPSTPFLTIDYGTEIAGLPFVDVASLSGPTQIEVKYSEQYPALLEPQSDGPWVFFNGLSNTFRVETFNLTTKGRSESFFIQGGQRWETVRLLTNTSVTFSAIGMNSTAARVSPNNMPATFTSSNDVYDEIYNLGARCVEVACVDAGNAVSTFEITSHGVLLRNQQASLSIKSTSFANYSMSFMTKIVRSGTGWKVAAGIGPYGASFILTSDYPTDNTLLNTNRTLVPPNTLVFNYGWWIVNQTTLESGWNQYFPLQQTIKEDQWYDISTTLTAAGYNVTLDGTPIAFVPVAEAALLAATGARFGSGSPTAGSFGFGPFQDEIAYVKDVVVVANNGTELYRNDMTTNEVLTEYSVQDLEHSICMDGAKRDRLVWIGDFYHTARIILASTRRTDYLLGTVGYGYLWQMTEGPFAGFVPISPQLGSDPANKDAFISQYGGLIDYQDLFLSGIGNYFRATGDSQGLSQYWPNIKAQVARRLTYVDPVTGLMAGEDAFYFLGPVNGSAATALSAYTLRLLVPLAEAFSDLPTATLWNNTANSLSAAINRELWNPALGVYSLSLTDRGNFSLTAIAWTILSGTANATQAASMVAKMDTLRLGVGYKTISSDPNLNTTNLSPNTCGFLLDALFKAHRDLGVQNLTVARTLLDDFWSKMVTVDEYYSGTSWEYLYAGNGAPGLDLFTSLAHPWGGAPTYVLPEYVLGIAATSPGYKTWEFAPVLNGLGLDHAEGTVVTPYGDINASWQILGGGVVVLSVNAPAGTQGTLVLPNDNAEAECDGWKHRGGKMQLSGSGMKKITMHRW</sequence>
<name>A0AAE0WIH6_9PEZI</name>
<dbReference type="GO" id="GO:0005975">
    <property type="term" value="P:carbohydrate metabolic process"/>
    <property type="evidence" value="ECO:0007669"/>
    <property type="project" value="InterPro"/>
</dbReference>
<dbReference type="GO" id="GO:0003824">
    <property type="term" value="F:catalytic activity"/>
    <property type="evidence" value="ECO:0007669"/>
    <property type="project" value="UniProtKB-ARBA"/>
</dbReference>
<accession>A0AAE0WIH6</accession>
<comment type="caution">
    <text evidence="3">The sequence shown here is derived from an EMBL/GenBank/DDBJ whole genome shotgun (WGS) entry which is preliminary data.</text>
</comment>
<dbReference type="Proteomes" id="UP001274830">
    <property type="component" value="Unassembled WGS sequence"/>
</dbReference>
<dbReference type="InterPro" id="IPR035398">
    <property type="entry name" value="Bac_rhamnosid_C"/>
</dbReference>
<feature type="signal peptide" evidence="1">
    <location>
        <begin position="1"/>
        <end position="21"/>
    </location>
</feature>
<dbReference type="AlphaFoldDB" id="A0AAE0WIH6"/>
<dbReference type="PROSITE" id="PS50007">
    <property type="entry name" value="PIPLC_X_DOMAIN"/>
    <property type="match status" value="1"/>
</dbReference>
<evidence type="ECO:0000313" key="3">
    <source>
        <dbReference type="EMBL" id="KAK3670373.1"/>
    </source>
</evidence>
<feature type="chain" id="PRO_5041929578" description="Alpha-L-rhamnosidase C-terminal domain-containing protein" evidence="1">
    <location>
        <begin position="22"/>
        <end position="851"/>
    </location>
</feature>
<evidence type="ECO:0000313" key="4">
    <source>
        <dbReference type="Proteomes" id="UP001274830"/>
    </source>
</evidence>
<dbReference type="Gene3D" id="1.50.10.10">
    <property type="match status" value="1"/>
</dbReference>
<dbReference type="InterPro" id="IPR008928">
    <property type="entry name" value="6-hairpin_glycosidase_sf"/>
</dbReference>
<proteinExistence type="predicted"/>
<gene>
    <name evidence="3" type="ORF">LTR78_009726</name>
</gene>
<dbReference type="PANTHER" id="PTHR34987:SF4">
    <property type="entry name" value="ALPHA-L-RHAMNOSIDASE C-TERMINAL DOMAIN-CONTAINING PROTEIN"/>
    <property type="match status" value="1"/>
</dbReference>
<dbReference type="InterPro" id="IPR012341">
    <property type="entry name" value="6hp_glycosidase-like_sf"/>
</dbReference>
<keyword evidence="4" id="KW-1185">Reference proteome</keyword>
<protein>
    <recommendedName>
        <fullName evidence="2">Alpha-L-rhamnosidase C-terminal domain-containing protein</fullName>
    </recommendedName>
</protein>
<evidence type="ECO:0000259" key="2">
    <source>
        <dbReference type="Pfam" id="PF17390"/>
    </source>
</evidence>
<dbReference type="Gene3D" id="2.60.420.10">
    <property type="entry name" value="Maltose phosphorylase, domain 3"/>
    <property type="match status" value="1"/>
</dbReference>
<evidence type="ECO:0000256" key="1">
    <source>
        <dbReference type="SAM" id="SignalP"/>
    </source>
</evidence>
<reference evidence="3" key="1">
    <citation type="submission" date="2023-07" db="EMBL/GenBank/DDBJ databases">
        <title>Black Yeasts Isolated from many extreme environments.</title>
        <authorList>
            <person name="Coleine C."/>
            <person name="Stajich J.E."/>
            <person name="Selbmann L."/>
        </authorList>
    </citation>
    <scope>NUCLEOTIDE SEQUENCE</scope>
    <source>
        <strain evidence="3">CCFEE 5485</strain>
    </source>
</reference>
<dbReference type="PANTHER" id="PTHR34987">
    <property type="entry name" value="C, PUTATIVE (AFU_ORTHOLOGUE AFUA_3G02880)-RELATED"/>
    <property type="match status" value="1"/>
</dbReference>
<dbReference type="EMBL" id="JAUTXT010000057">
    <property type="protein sequence ID" value="KAK3670373.1"/>
    <property type="molecule type" value="Genomic_DNA"/>
</dbReference>
<dbReference type="Pfam" id="PF17390">
    <property type="entry name" value="Bac_rhamnosid_C"/>
    <property type="match status" value="1"/>
</dbReference>
<feature type="domain" description="Alpha-L-rhamnosidase C-terminal" evidence="2">
    <location>
        <begin position="753"/>
        <end position="824"/>
    </location>
</feature>